<dbReference type="EMBL" id="JASPKZ010000842">
    <property type="protein sequence ID" value="KAJ9598935.1"/>
    <property type="molecule type" value="Genomic_DNA"/>
</dbReference>
<dbReference type="AlphaFoldDB" id="A0AAD8AHL7"/>
<sequence length="619" mass="71829">MLVLILGETPPEIELAQCAVDILTHFFPTVVSLFVSLHVKQYEELNERIKRSAPETINRCQDDGMRKEDIYINFTRESLEEFKEFCTINFEPGLTFNVRSSNVPFSEHQNKILEMIHSAHSYSLMVSSLTSDYPFTFETFDGFVIIMNPDEFLDDIKRIRQLMFNLSVRNAKVIIVILGIPRSLNFAFFLVDFFSLYEAIIIVQDNNGDLKLMTWAYDTCGHFKERVYLGFCRTDVVNISKFPTRPKIFKNCRFQYSPKDDFPFSMYDFTKPTVVKEGIELILLKIISSQLGFSIDYFNLTNVATFRNKESIGGTWYCAGRDSCLPFMVRYYTQSFRWYVSRAKNHPHWTNVLRVFDLYIWALIILSLTLVSVSLKFLNILRSFNLGKCILDLWAVFLNTSADRIPVSFGFRTLFFTWVTFCLILTTVFQAYMTNFFIDPGKQHQIDSFQELIDSNFILTMNNEEIYCWQMISYGSFGCALFFSNCLMLKHFAENSKIATVVSQEVLLYNLNLLGMLNRTAEFHKFSNYVVNRHKTLVMHNTSPHVPAVNKILIRLVEAGIVDKIVNNFVDPSAMWERITVTGNLQDGYVSLSSLSSSTHFSSFLLSFHWSGFELHYIC</sequence>
<keyword evidence="4 8" id="KW-1133">Transmembrane helix</keyword>
<comment type="subcellular location">
    <subcellularLocation>
        <location evidence="1">Cell membrane</location>
        <topology evidence="1">Multi-pass membrane protein</topology>
    </subcellularLocation>
</comment>
<dbReference type="Proteomes" id="UP001233999">
    <property type="component" value="Unassembled WGS sequence"/>
</dbReference>
<dbReference type="InterPro" id="IPR052192">
    <property type="entry name" value="Insect_Ionotropic_Sensory_Rcpt"/>
</dbReference>
<evidence type="ECO:0000256" key="1">
    <source>
        <dbReference type="ARBA" id="ARBA00004651"/>
    </source>
</evidence>
<evidence type="ECO:0000256" key="6">
    <source>
        <dbReference type="ARBA" id="ARBA00023170"/>
    </source>
</evidence>
<evidence type="ECO:0000313" key="10">
    <source>
        <dbReference type="Proteomes" id="UP001233999"/>
    </source>
</evidence>
<keyword evidence="10" id="KW-1185">Reference proteome</keyword>
<evidence type="ECO:0000256" key="3">
    <source>
        <dbReference type="ARBA" id="ARBA00022692"/>
    </source>
</evidence>
<keyword evidence="5 8" id="KW-0472">Membrane</keyword>
<evidence type="ECO:0000256" key="2">
    <source>
        <dbReference type="ARBA" id="ARBA00022475"/>
    </source>
</evidence>
<reference evidence="9" key="2">
    <citation type="submission" date="2023-05" db="EMBL/GenBank/DDBJ databases">
        <authorList>
            <person name="Fouks B."/>
        </authorList>
    </citation>
    <scope>NUCLEOTIDE SEQUENCE</scope>
    <source>
        <strain evidence="9">Stay&amp;Tobe</strain>
        <tissue evidence="9">Testes</tissue>
    </source>
</reference>
<gene>
    <name evidence="9" type="ORF">L9F63_010529</name>
</gene>
<keyword evidence="2" id="KW-1003">Cell membrane</keyword>
<name>A0AAD8AHL7_DIPPU</name>
<feature type="transmembrane region" description="Helical" evidence="8">
    <location>
        <begin position="358"/>
        <end position="378"/>
    </location>
</feature>
<dbReference type="Gene3D" id="1.10.287.70">
    <property type="match status" value="1"/>
</dbReference>
<evidence type="ECO:0000313" key="9">
    <source>
        <dbReference type="EMBL" id="KAJ9598935.1"/>
    </source>
</evidence>
<evidence type="ECO:0000256" key="8">
    <source>
        <dbReference type="SAM" id="Phobius"/>
    </source>
</evidence>
<keyword evidence="3 8" id="KW-0812">Transmembrane</keyword>
<proteinExistence type="predicted"/>
<accession>A0AAD8AHL7</accession>
<organism evidence="9 10">
    <name type="scientific">Diploptera punctata</name>
    <name type="common">Pacific beetle cockroach</name>
    <dbReference type="NCBI Taxonomy" id="6984"/>
    <lineage>
        <taxon>Eukaryota</taxon>
        <taxon>Metazoa</taxon>
        <taxon>Ecdysozoa</taxon>
        <taxon>Arthropoda</taxon>
        <taxon>Hexapoda</taxon>
        <taxon>Insecta</taxon>
        <taxon>Pterygota</taxon>
        <taxon>Neoptera</taxon>
        <taxon>Polyneoptera</taxon>
        <taxon>Dictyoptera</taxon>
        <taxon>Blattodea</taxon>
        <taxon>Blaberoidea</taxon>
        <taxon>Blaberidae</taxon>
        <taxon>Diplopterinae</taxon>
        <taxon>Diploptera</taxon>
    </lineage>
</organism>
<dbReference type="GO" id="GO:0005886">
    <property type="term" value="C:plasma membrane"/>
    <property type="evidence" value="ECO:0007669"/>
    <property type="project" value="UniProtKB-SubCell"/>
</dbReference>
<keyword evidence="7" id="KW-0325">Glycoprotein</keyword>
<evidence type="ECO:0000256" key="7">
    <source>
        <dbReference type="ARBA" id="ARBA00023180"/>
    </source>
</evidence>
<evidence type="ECO:0000256" key="4">
    <source>
        <dbReference type="ARBA" id="ARBA00022989"/>
    </source>
</evidence>
<protein>
    <submittedName>
        <fullName evidence="9">Uncharacterized protein</fullName>
    </submittedName>
</protein>
<keyword evidence="6" id="KW-0675">Receptor</keyword>
<feature type="transmembrane region" description="Helical" evidence="8">
    <location>
        <begin position="414"/>
        <end position="433"/>
    </location>
</feature>
<comment type="caution">
    <text evidence="9">The sequence shown here is derived from an EMBL/GenBank/DDBJ whole genome shotgun (WGS) entry which is preliminary data.</text>
</comment>
<dbReference type="SUPFAM" id="SSF53850">
    <property type="entry name" value="Periplasmic binding protein-like II"/>
    <property type="match status" value="1"/>
</dbReference>
<feature type="transmembrane region" description="Helical" evidence="8">
    <location>
        <begin position="471"/>
        <end position="489"/>
    </location>
</feature>
<reference evidence="9" key="1">
    <citation type="journal article" date="2023" name="IScience">
        <title>Live-bearing cockroach genome reveals convergent evolutionary mechanisms linked to viviparity in insects and beyond.</title>
        <authorList>
            <person name="Fouks B."/>
            <person name="Harrison M.C."/>
            <person name="Mikhailova A.A."/>
            <person name="Marchal E."/>
            <person name="English S."/>
            <person name="Carruthers M."/>
            <person name="Jennings E.C."/>
            <person name="Chiamaka E.L."/>
            <person name="Frigard R.A."/>
            <person name="Pippel M."/>
            <person name="Attardo G.M."/>
            <person name="Benoit J.B."/>
            <person name="Bornberg-Bauer E."/>
            <person name="Tobe S.S."/>
        </authorList>
    </citation>
    <scope>NUCLEOTIDE SEQUENCE</scope>
    <source>
        <strain evidence="9">Stay&amp;Tobe</strain>
    </source>
</reference>
<evidence type="ECO:0000256" key="5">
    <source>
        <dbReference type="ARBA" id="ARBA00023136"/>
    </source>
</evidence>
<dbReference type="PANTHER" id="PTHR42643">
    <property type="entry name" value="IONOTROPIC RECEPTOR 20A-RELATED"/>
    <property type="match status" value="1"/>
</dbReference>
<dbReference type="PANTHER" id="PTHR42643:SF24">
    <property type="entry name" value="IONOTROPIC RECEPTOR 60A"/>
    <property type="match status" value="1"/>
</dbReference>